<comment type="caution">
    <text evidence="2">The sequence shown here is derived from an EMBL/GenBank/DDBJ whole genome shotgun (WGS) entry which is preliminary data.</text>
</comment>
<evidence type="ECO:0000313" key="2">
    <source>
        <dbReference type="EMBL" id="KAL3657040.1"/>
    </source>
</evidence>
<proteinExistence type="predicted"/>
<accession>A0ABD3EVI8</accession>
<dbReference type="InterPro" id="IPR051604">
    <property type="entry name" value="Ergot_Alk_Oxidoreductase"/>
</dbReference>
<protein>
    <recommendedName>
        <fullName evidence="1">NAD(P)-binding domain-containing protein</fullName>
    </recommendedName>
</protein>
<dbReference type="PANTHER" id="PTHR43162">
    <property type="match status" value="1"/>
</dbReference>
<dbReference type="PANTHER" id="PTHR43162:SF1">
    <property type="entry name" value="PRESTALK A DIFFERENTIATION PROTEIN A"/>
    <property type="match status" value="1"/>
</dbReference>
<evidence type="ECO:0000313" key="3">
    <source>
        <dbReference type="Proteomes" id="UP001632037"/>
    </source>
</evidence>
<dbReference type="AlphaFoldDB" id="A0ABD3EVI8"/>
<feature type="domain" description="NAD(P)-binding" evidence="1">
    <location>
        <begin position="126"/>
        <end position="227"/>
    </location>
</feature>
<dbReference type="InterPro" id="IPR036291">
    <property type="entry name" value="NAD(P)-bd_dom_sf"/>
</dbReference>
<gene>
    <name evidence="2" type="ORF">V7S43_018088</name>
</gene>
<organism evidence="2 3">
    <name type="scientific">Phytophthora oleae</name>
    <dbReference type="NCBI Taxonomy" id="2107226"/>
    <lineage>
        <taxon>Eukaryota</taxon>
        <taxon>Sar</taxon>
        <taxon>Stramenopiles</taxon>
        <taxon>Oomycota</taxon>
        <taxon>Peronosporomycetes</taxon>
        <taxon>Peronosporales</taxon>
        <taxon>Peronosporaceae</taxon>
        <taxon>Phytophthora</taxon>
    </lineage>
</organism>
<dbReference type="Gene3D" id="3.40.50.720">
    <property type="entry name" value="NAD(P)-binding Rossmann-like Domain"/>
    <property type="match status" value="1"/>
</dbReference>
<dbReference type="EMBL" id="JBIMZQ010000070">
    <property type="protein sequence ID" value="KAL3657040.1"/>
    <property type="molecule type" value="Genomic_DNA"/>
</dbReference>
<evidence type="ECO:0000259" key="1">
    <source>
        <dbReference type="Pfam" id="PF13460"/>
    </source>
</evidence>
<reference evidence="2 3" key="1">
    <citation type="submission" date="2024-09" db="EMBL/GenBank/DDBJ databases">
        <title>Genome sequencing and assembly of Phytophthora oleae, isolate VK10A, causative agent of rot of olive drupes.</title>
        <authorList>
            <person name="Conti Taguali S."/>
            <person name="Riolo M."/>
            <person name="La Spada F."/>
            <person name="Cacciola S.O."/>
            <person name="Dionisio G."/>
        </authorList>
    </citation>
    <scope>NUCLEOTIDE SEQUENCE [LARGE SCALE GENOMIC DNA]</scope>
    <source>
        <strain evidence="2 3">VK10A</strain>
    </source>
</reference>
<dbReference type="Pfam" id="PF13460">
    <property type="entry name" value="NAD_binding_10"/>
    <property type="match status" value="1"/>
</dbReference>
<dbReference type="SUPFAM" id="SSF51735">
    <property type="entry name" value="NAD(P)-binding Rossmann-fold domains"/>
    <property type="match status" value="1"/>
</dbReference>
<sequence>MGALAASHAYGLQLQHFPGDQRRPRGNAPVALPLASLEIVIQTPATPSDPQPRTCSPIRSLCNLYQASQAPNLYFTMTKFVLTGSDGNLGRVAADFAIEILKPEDHLVLTSYNLKSIPEDVVAGWRAKGAEVVAASYDDVEGMKKVFEGAEAVGFISTWLFGQGRRNQAKNVCAAAKAVGVKRVCYTSFVGAGCETDVEEEIPFLPRDHHFVEKIVKESGLDYNIQRNWLYMDNIPTLFAPSWKFCGDKWLSNSHGVPGAYVAREDCSRVFAALILGRGEPNKVYDVTGPEASQ</sequence>
<dbReference type="Proteomes" id="UP001632037">
    <property type="component" value="Unassembled WGS sequence"/>
</dbReference>
<keyword evidence="3" id="KW-1185">Reference proteome</keyword>
<dbReference type="InterPro" id="IPR016040">
    <property type="entry name" value="NAD(P)-bd_dom"/>
</dbReference>
<name>A0ABD3EVI8_9STRA</name>